<organism evidence="1 2">
    <name type="scientific">Colletotrichum truncatum</name>
    <name type="common">Anthracnose fungus</name>
    <name type="synonym">Colletotrichum capsici</name>
    <dbReference type="NCBI Taxonomy" id="5467"/>
    <lineage>
        <taxon>Eukaryota</taxon>
        <taxon>Fungi</taxon>
        <taxon>Dikarya</taxon>
        <taxon>Ascomycota</taxon>
        <taxon>Pezizomycotina</taxon>
        <taxon>Sordariomycetes</taxon>
        <taxon>Hypocreomycetidae</taxon>
        <taxon>Glomerellales</taxon>
        <taxon>Glomerellaceae</taxon>
        <taxon>Colletotrichum</taxon>
        <taxon>Colletotrichum truncatum species complex</taxon>
    </lineage>
</organism>
<keyword evidence="1" id="KW-0808">Transferase</keyword>
<keyword evidence="2" id="KW-1185">Reference proteome</keyword>
<comment type="caution">
    <text evidence="1">The sequence shown here is derived from an EMBL/GenBank/DDBJ whole genome shotgun (WGS) entry which is preliminary data.</text>
</comment>
<name>A0ACC3Z1I4_COLTU</name>
<dbReference type="EMBL" id="VUJX02000004">
    <property type="protein sequence ID" value="KAL0937961.1"/>
    <property type="molecule type" value="Genomic_DNA"/>
</dbReference>
<sequence>MGSQEGLDEVSVLARFDELVAQGTVLYSPDLKKVYHTDEGLKFEFRLTSALKSKPTAVWGNSELDEEQSDGAAAPAAKSRHAEVTLSGKSIELDADGRIPGGDISVAGFIVDAVDNTHLLMFNKFCAYRPHLILLTADGHRRQFEALKEDDLDAATRVLGALNRGSSGTKDARGDGDEYLAIFNCGKEGGCSRLHKHMQIIPAPREFALWPDEKVDVPFEYFVHRFSAGWPSPGDLARVYEEMLMRAARLVPGREDVVEEDEDGHKIAVPHNVILGRRWMVVIPRTKAGVDGAEANAAGMLGMVWASGEETLEKWLALGPRWVLGEVGVRKVDG</sequence>
<reference evidence="1 2" key="1">
    <citation type="journal article" date="2020" name="Phytopathology">
        <title>Genome Sequence Resources of Colletotrichum truncatum, C. plurivorum, C. musicola, and C. sojae: Four Species Pathogenic to Soybean (Glycine max).</title>
        <authorList>
            <person name="Rogerio F."/>
            <person name="Boufleur T.R."/>
            <person name="Ciampi-Guillardi M."/>
            <person name="Sukno S.A."/>
            <person name="Thon M.R."/>
            <person name="Massola Junior N.S."/>
            <person name="Baroncelli R."/>
        </authorList>
    </citation>
    <scope>NUCLEOTIDE SEQUENCE [LARGE SCALE GENOMIC DNA]</scope>
    <source>
        <strain evidence="1 2">CMES1059</strain>
    </source>
</reference>
<evidence type="ECO:0000313" key="1">
    <source>
        <dbReference type="EMBL" id="KAL0937961.1"/>
    </source>
</evidence>
<dbReference type="Proteomes" id="UP000805649">
    <property type="component" value="Unassembled WGS sequence"/>
</dbReference>
<gene>
    <name evidence="1" type="ORF">CTRU02_207693</name>
</gene>
<evidence type="ECO:0000313" key="2">
    <source>
        <dbReference type="Proteomes" id="UP000805649"/>
    </source>
</evidence>
<protein>
    <submittedName>
        <fullName evidence="1">ATP adenylyltransferase</fullName>
    </submittedName>
</protein>
<proteinExistence type="predicted"/>
<keyword evidence="1" id="KW-0548">Nucleotidyltransferase</keyword>
<accession>A0ACC3Z1I4</accession>